<reference evidence="1" key="1">
    <citation type="journal article" date="2021" name="Proc. Natl. Acad. Sci. U.S.A.">
        <title>A Catalog of Tens of Thousands of Viruses from Human Metagenomes Reveals Hidden Associations with Chronic Diseases.</title>
        <authorList>
            <person name="Tisza M.J."/>
            <person name="Buck C.B."/>
        </authorList>
    </citation>
    <scope>NUCLEOTIDE SEQUENCE</scope>
    <source>
        <strain evidence="1">CtA4D8</strain>
    </source>
</reference>
<accession>A0A8S5L6Q2</accession>
<proteinExistence type="predicted"/>
<sequence>MLLLSISKYQSNTLEISLSKTDHPQMPMLLGFNQP</sequence>
<protein>
    <submittedName>
        <fullName evidence="1">Uncharacterized protein</fullName>
    </submittedName>
</protein>
<evidence type="ECO:0000313" key="1">
    <source>
        <dbReference type="EMBL" id="DAD65452.1"/>
    </source>
</evidence>
<dbReference type="EMBL" id="BK014643">
    <property type="protein sequence ID" value="DAD65452.1"/>
    <property type="molecule type" value="Genomic_DNA"/>
</dbReference>
<organism evidence="1">
    <name type="scientific">Myoviridae sp. ctA4D8</name>
    <dbReference type="NCBI Taxonomy" id="2823535"/>
    <lineage>
        <taxon>Viruses</taxon>
        <taxon>Duplodnaviria</taxon>
        <taxon>Heunggongvirae</taxon>
        <taxon>Uroviricota</taxon>
        <taxon>Caudoviricetes</taxon>
    </lineage>
</organism>
<name>A0A8S5L6Q2_9CAUD</name>